<gene>
    <name evidence="1" type="ORF">NG792_15765</name>
</gene>
<accession>A0ABT2N8Z3</accession>
<name>A0ABT2N8Z3_9CYAN</name>
<protein>
    <submittedName>
        <fullName evidence="1">Uncharacterized protein</fullName>
    </submittedName>
</protein>
<proteinExistence type="predicted"/>
<dbReference type="Proteomes" id="UP001525961">
    <property type="component" value="Unassembled WGS sequence"/>
</dbReference>
<evidence type="ECO:0000313" key="2">
    <source>
        <dbReference type="Proteomes" id="UP001525961"/>
    </source>
</evidence>
<sequence>MTVSGLHCTDREGQFYYLGNGDTGFTPGEFGLPLSGFSNQTADLRHLIFSGFIVRDRHSDGVGVA</sequence>
<reference evidence="1 2" key="1">
    <citation type="journal article" date="2022" name="Front. Microbiol.">
        <title>High genomic differentiation and limited gene flow indicate recent cryptic speciation within the genus Laspinema (cyanobacteria).</title>
        <authorList>
            <person name="Stanojkovic A."/>
            <person name="Skoupy S."/>
            <person name="Skaloud P."/>
            <person name="Dvorak P."/>
        </authorList>
    </citation>
    <scope>NUCLEOTIDE SEQUENCE [LARGE SCALE GENOMIC DNA]</scope>
    <source>
        <strain evidence="1 2">D3b</strain>
    </source>
</reference>
<comment type="caution">
    <text evidence="1">The sequence shown here is derived from an EMBL/GenBank/DDBJ whole genome shotgun (WGS) entry which is preliminary data.</text>
</comment>
<organism evidence="1 2">
    <name type="scientific">Laspinema olomoucense D3b</name>
    <dbReference type="NCBI Taxonomy" id="2953688"/>
    <lineage>
        <taxon>Bacteria</taxon>
        <taxon>Bacillati</taxon>
        <taxon>Cyanobacteriota</taxon>
        <taxon>Cyanophyceae</taxon>
        <taxon>Oscillatoriophycideae</taxon>
        <taxon>Oscillatoriales</taxon>
        <taxon>Laspinemataceae</taxon>
        <taxon>Laspinema</taxon>
        <taxon>Laspinema olomoucense</taxon>
    </lineage>
</organism>
<keyword evidence="2" id="KW-1185">Reference proteome</keyword>
<evidence type="ECO:0000313" key="1">
    <source>
        <dbReference type="EMBL" id="MCT7979168.1"/>
    </source>
</evidence>
<dbReference type="EMBL" id="JAMXFA010000019">
    <property type="protein sequence ID" value="MCT7979168.1"/>
    <property type="molecule type" value="Genomic_DNA"/>
</dbReference>